<gene>
    <name evidence="3" type="ORF">BG015_001933</name>
</gene>
<feature type="region of interest" description="Disordered" evidence="1">
    <location>
        <begin position="355"/>
        <end position="374"/>
    </location>
</feature>
<feature type="compositionally biased region" description="Polar residues" evidence="1">
    <location>
        <begin position="396"/>
        <end position="409"/>
    </location>
</feature>
<keyword evidence="4" id="KW-1185">Reference proteome</keyword>
<organism evidence="3 4">
    <name type="scientific">Linnemannia schmuckeri</name>
    <dbReference type="NCBI Taxonomy" id="64567"/>
    <lineage>
        <taxon>Eukaryota</taxon>
        <taxon>Fungi</taxon>
        <taxon>Fungi incertae sedis</taxon>
        <taxon>Mucoromycota</taxon>
        <taxon>Mortierellomycotina</taxon>
        <taxon>Mortierellomycetes</taxon>
        <taxon>Mortierellales</taxon>
        <taxon>Mortierellaceae</taxon>
        <taxon>Linnemannia</taxon>
    </lineage>
</organism>
<protein>
    <recommendedName>
        <fullName evidence="2">Phosphatidate phosphatase APP1 catalytic domain-containing protein</fullName>
    </recommendedName>
</protein>
<feature type="region of interest" description="Disordered" evidence="1">
    <location>
        <begin position="289"/>
        <end position="349"/>
    </location>
</feature>
<dbReference type="PANTHER" id="PTHR28208">
    <property type="entry name" value="PHOSPHATIDATE PHOSPHATASE APP1"/>
    <property type="match status" value="1"/>
</dbReference>
<feature type="compositionally biased region" description="Low complexity" evidence="1">
    <location>
        <begin position="12"/>
        <end position="31"/>
    </location>
</feature>
<proteinExistence type="predicted"/>
<dbReference type="InterPro" id="IPR052935">
    <property type="entry name" value="Mg2+_PAP"/>
</dbReference>
<feature type="region of interest" description="Disordered" evidence="1">
    <location>
        <begin position="1"/>
        <end position="55"/>
    </location>
</feature>
<feature type="region of interest" description="Disordered" evidence="1">
    <location>
        <begin position="392"/>
        <end position="412"/>
    </location>
</feature>
<dbReference type="PANTHER" id="PTHR28208:SF3">
    <property type="entry name" value="PHOSPHATIDATE PHOSPHATASE APP1"/>
    <property type="match status" value="1"/>
</dbReference>
<dbReference type="AlphaFoldDB" id="A0A9P5RP72"/>
<comment type="caution">
    <text evidence="3">The sequence shown here is derived from an EMBL/GenBank/DDBJ whole genome shotgun (WGS) entry which is preliminary data.</text>
</comment>
<evidence type="ECO:0000259" key="2">
    <source>
        <dbReference type="Pfam" id="PF09949"/>
    </source>
</evidence>
<feature type="compositionally biased region" description="Basic and acidic residues" evidence="1">
    <location>
        <begin position="1"/>
        <end position="10"/>
    </location>
</feature>
<name>A0A9P5RP72_9FUNG</name>
<dbReference type="OrthoDB" id="2117591at2759"/>
<evidence type="ECO:0000313" key="3">
    <source>
        <dbReference type="EMBL" id="KAF9139689.1"/>
    </source>
</evidence>
<feature type="region of interest" description="Disordered" evidence="1">
    <location>
        <begin position="670"/>
        <end position="732"/>
    </location>
</feature>
<dbReference type="InterPro" id="IPR019236">
    <property type="entry name" value="APP1_cat"/>
</dbReference>
<sequence>MHSIDRKPIEEQQQQQPLSSQQASPLPQRQQPNEHYQGSDMANSNTISNKSKESVDTAADVEQHCLLFPTYATRHSRSGSKDPLDWNIRVRGWAFSKRSNRRKRLVMSMARKLAGVTKDNKVYETLESRFGMFLASNTQGARFSIQCVGATSTSQMELAGDPSSHDPTVDELMSEMHTSEGALAIAETAKDKLLLRKSLEENREQEYLDKSLEGSRANSPFQPQPQQQQHPSSATGSPYLASDDPPLTRVTSPENQENSFSGRWTKGAALVKGAYRKYKPIVVAQVQSSLQGTEQEQTSSLRVPGESNDTRPSSRSSSHQGSTVSDYSGDESRSDHPLRASRTDSGDTILSQTETHNEDLGHGMFPTVQISSRPGGHFDGTLRVSHEDVQAHRKQSSLNELSRSKTVTGKSDESHPRFLKLHAYHPDMKEPCHGIVNLIDPEGISIISDIDDTIKETDVVAGARIILRNTFLNDMMDVPGMAKVYKNWWKQGAAIHYVSNSPWQLIPSLLEFFHTHKFPPGSAHLRLHDSVLKTYFMTPGENKRKSIREILLDFPGRKFILVGDSGEIDMEIYTEMAVAFPEQVFRIFIRDITSAKLKEEAAKMAAGPPARARSFTSMIPKAPITAVTTGFGYFSRPGAGAGGEEGADAAAITDELPDDSLSVEDTALVQSQKPNGTGQQPPPKPRRTNTLTSNGSTPQRTPAPTPPRSQSPMMPGDLDDETMPGQSPAEPQAVKTPYEIWLDRVDHCQRQLLDGTMTLFDDASVLEEDPLVKDMLRHYENRRSLDSEEDDLDNLM</sequence>
<dbReference type="EMBL" id="JAAAUQ010001367">
    <property type="protein sequence ID" value="KAF9139689.1"/>
    <property type="molecule type" value="Genomic_DNA"/>
</dbReference>
<feature type="compositionally biased region" description="Polar residues" evidence="1">
    <location>
        <begin position="289"/>
        <end position="301"/>
    </location>
</feature>
<feature type="compositionally biased region" description="Low complexity" evidence="1">
    <location>
        <begin position="219"/>
        <end position="233"/>
    </location>
</feature>
<feature type="compositionally biased region" description="Basic and acidic residues" evidence="1">
    <location>
        <begin position="330"/>
        <end position="345"/>
    </location>
</feature>
<feature type="domain" description="Phosphatidate phosphatase APP1 catalytic" evidence="2">
    <location>
        <begin position="444"/>
        <end position="591"/>
    </location>
</feature>
<feature type="compositionally biased region" description="Polar residues" evidence="1">
    <location>
        <begin position="249"/>
        <end position="261"/>
    </location>
</feature>
<dbReference type="Pfam" id="PF09949">
    <property type="entry name" value="APP1_cat"/>
    <property type="match status" value="1"/>
</dbReference>
<dbReference type="Proteomes" id="UP000748756">
    <property type="component" value="Unassembled WGS sequence"/>
</dbReference>
<accession>A0A9P5RP72</accession>
<evidence type="ECO:0000313" key="4">
    <source>
        <dbReference type="Proteomes" id="UP000748756"/>
    </source>
</evidence>
<reference evidence="3" key="1">
    <citation type="journal article" date="2020" name="Fungal Divers.">
        <title>Resolving the Mortierellaceae phylogeny through synthesis of multi-gene phylogenetics and phylogenomics.</title>
        <authorList>
            <person name="Vandepol N."/>
            <person name="Liber J."/>
            <person name="Desiro A."/>
            <person name="Na H."/>
            <person name="Kennedy M."/>
            <person name="Barry K."/>
            <person name="Grigoriev I.V."/>
            <person name="Miller A.N."/>
            <person name="O'Donnell K."/>
            <person name="Stajich J.E."/>
            <person name="Bonito G."/>
        </authorList>
    </citation>
    <scope>NUCLEOTIDE SEQUENCE</scope>
    <source>
        <strain evidence="3">NRRL 6426</strain>
    </source>
</reference>
<dbReference type="GO" id="GO:0008195">
    <property type="term" value="F:phosphatidate phosphatase activity"/>
    <property type="evidence" value="ECO:0007669"/>
    <property type="project" value="InterPro"/>
</dbReference>
<feature type="compositionally biased region" description="Polar residues" evidence="1">
    <location>
        <begin position="33"/>
        <end position="49"/>
    </location>
</feature>
<feature type="compositionally biased region" description="Polar residues" evidence="1">
    <location>
        <begin position="670"/>
        <end position="679"/>
    </location>
</feature>
<feature type="compositionally biased region" description="Low complexity" evidence="1">
    <location>
        <begin position="313"/>
        <end position="325"/>
    </location>
</feature>
<feature type="region of interest" description="Disordered" evidence="1">
    <location>
        <begin position="205"/>
        <end position="261"/>
    </location>
</feature>
<evidence type="ECO:0000256" key="1">
    <source>
        <dbReference type="SAM" id="MobiDB-lite"/>
    </source>
</evidence>